<organism evidence="2 3">
    <name type="scientific">Pseudohalioglobus lutimaris</name>
    <dbReference type="NCBI Taxonomy" id="1737061"/>
    <lineage>
        <taxon>Bacteria</taxon>
        <taxon>Pseudomonadati</taxon>
        <taxon>Pseudomonadota</taxon>
        <taxon>Gammaproteobacteria</taxon>
        <taxon>Cellvibrionales</taxon>
        <taxon>Halieaceae</taxon>
        <taxon>Pseudohalioglobus</taxon>
    </lineage>
</organism>
<comment type="caution">
    <text evidence="2">The sequence shown here is derived from an EMBL/GenBank/DDBJ whole genome shotgun (WGS) entry which is preliminary data.</text>
</comment>
<protein>
    <submittedName>
        <fullName evidence="2">Methyltransferase</fullName>
    </submittedName>
</protein>
<keyword evidence="2" id="KW-0489">Methyltransferase</keyword>
<dbReference type="AlphaFoldDB" id="A0A2N5WX49"/>
<dbReference type="InterPro" id="IPR029063">
    <property type="entry name" value="SAM-dependent_MTases_sf"/>
</dbReference>
<keyword evidence="3" id="KW-1185">Reference proteome</keyword>
<keyword evidence="1" id="KW-0732">Signal</keyword>
<evidence type="ECO:0000313" key="2">
    <source>
        <dbReference type="EMBL" id="PLW66805.1"/>
    </source>
</evidence>
<dbReference type="Gene3D" id="3.40.50.150">
    <property type="entry name" value="Vaccinia Virus protein VP39"/>
    <property type="match status" value="1"/>
</dbReference>
<proteinExistence type="predicted"/>
<dbReference type="Proteomes" id="UP000235005">
    <property type="component" value="Unassembled WGS sequence"/>
</dbReference>
<dbReference type="RefSeq" id="WP_101519094.1">
    <property type="nucleotide sequence ID" value="NZ_PKUS01000047.1"/>
</dbReference>
<feature type="signal peptide" evidence="1">
    <location>
        <begin position="1"/>
        <end position="24"/>
    </location>
</feature>
<dbReference type="PIRSF" id="PIRSF031679">
    <property type="entry name" value="Mtase_Alr7345_prd"/>
    <property type="match status" value="1"/>
</dbReference>
<dbReference type="SUPFAM" id="SSF53335">
    <property type="entry name" value="S-adenosyl-L-methionine-dependent methyltransferases"/>
    <property type="match status" value="1"/>
</dbReference>
<evidence type="ECO:0000256" key="1">
    <source>
        <dbReference type="SAM" id="SignalP"/>
    </source>
</evidence>
<dbReference type="GO" id="GO:0032259">
    <property type="term" value="P:methylation"/>
    <property type="evidence" value="ECO:0007669"/>
    <property type="project" value="UniProtKB-KW"/>
</dbReference>
<dbReference type="OrthoDB" id="9801692at2"/>
<name>A0A2N5WX49_9GAMM</name>
<reference evidence="2 3" key="1">
    <citation type="submission" date="2018-01" db="EMBL/GenBank/DDBJ databases">
        <title>The draft genome sequence of Halioglobus lutimaris HF004.</title>
        <authorList>
            <person name="Du Z.-J."/>
            <person name="Shi M.-J."/>
        </authorList>
    </citation>
    <scope>NUCLEOTIDE SEQUENCE [LARGE SCALE GENOMIC DNA]</scope>
    <source>
        <strain evidence="2 3">HF004</strain>
    </source>
</reference>
<keyword evidence="2" id="KW-0808">Transferase</keyword>
<feature type="chain" id="PRO_5014840403" evidence="1">
    <location>
        <begin position="25"/>
        <end position="286"/>
    </location>
</feature>
<evidence type="ECO:0000313" key="3">
    <source>
        <dbReference type="Proteomes" id="UP000235005"/>
    </source>
</evidence>
<dbReference type="InterPro" id="IPR016980">
    <property type="entry name" value="S-AdoMet-dep_MeTrfase_Alr7345"/>
</dbReference>
<gene>
    <name evidence="2" type="ORF">C0039_19885</name>
</gene>
<dbReference type="GO" id="GO:0008168">
    <property type="term" value="F:methyltransferase activity"/>
    <property type="evidence" value="ECO:0007669"/>
    <property type="project" value="UniProtKB-KW"/>
</dbReference>
<dbReference type="EMBL" id="PKUS01000047">
    <property type="protein sequence ID" value="PLW66805.1"/>
    <property type="molecule type" value="Genomic_DNA"/>
</dbReference>
<accession>A0A2N5WX49</accession>
<sequence>MRRIAATFAIAGLALTGAFNSALAADANPALVQVVESRSAQERARDGARHPVETLTFFQVEPGMTVAEALPGGGWYTKILAAYLGAEGTLYGVNYTDRMWPMFGFATEDWVKERVAATAQFPTQVKDFTDNGIAAKGFTFNTVPPEASGSVDRVLMIRALHNLSRFEADAGTLSQALAAVRGMLKDDGLVGVVQHRLPESASDEAADGSRGYLKQSAVIALFDKAGFELVAASEINANAMDKPGPEDTVWRLPPSLRVSEDNPEEKAANQAIGESDRMTLLFRKAS</sequence>